<reference evidence="1" key="1">
    <citation type="submission" date="2023-04" db="EMBL/GenBank/DDBJ databases">
        <title>Draft Genome sequencing of Naganishia species isolated from polar environments using Oxford Nanopore Technology.</title>
        <authorList>
            <person name="Leo P."/>
            <person name="Venkateswaran K."/>
        </authorList>
    </citation>
    <scope>NUCLEOTIDE SEQUENCE</scope>
    <source>
        <strain evidence="1">DBVPG 5303</strain>
    </source>
</reference>
<accession>A0ACC2XXA5</accession>
<gene>
    <name evidence="1" type="ORF">QFC24_000654</name>
</gene>
<comment type="caution">
    <text evidence="1">The sequence shown here is derived from an EMBL/GenBank/DDBJ whole genome shotgun (WGS) entry which is preliminary data.</text>
</comment>
<dbReference type="EMBL" id="JASBWV010000001">
    <property type="protein sequence ID" value="KAJ9128361.1"/>
    <property type="molecule type" value="Genomic_DNA"/>
</dbReference>
<name>A0ACC2XXA5_9TREE</name>
<keyword evidence="2" id="KW-1185">Reference proteome</keyword>
<proteinExistence type="predicted"/>
<sequence length="186" mass="20938">MLFFRYTGFSRIVSLVHCLPLMLAGLCTTLRETCGLSWDSAGPIVWTSTWKVTPCSTFLLITRAHITFEVSRELTEEESSVRGTFVQGLSLADVRALDVFEGDVRILKDEYRRDPLPVFTLTSPASLGTLAIDFTAPSTRQYISPALARQKVEEGAAGYQEVRAWCYCWKDESDRGLSALENRVWE</sequence>
<dbReference type="Proteomes" id="UP001234202">
    <property type="component" value="Unassembled WGS sequence"/>
</dbReference>
<evidence type="ECO:0000313" key="1">
    <source>
        <dbReference type="EMBL" id="KAJ9128361.1"/>
    </source>
</evidence>
<organism evidence="1 2">
    <name type="scientific">Naganishia onofrii</name>
    <dbReference type="NCBI Taxonomy" id="1851511"/>
    <lineage>
        <taxon>Eukaryota</taxon>
        <taxon>Fungi</taxon>
        <taxon>Dikarya</taxon>
        <taxon>Basidiomycota</taxon>
        <taxon>Agaricomycotina</taxon>
        <taxon>Tremellomycetes</taxon>
        <taxon>Filobasidiales</taxon>
        <taxon>Filobasidiaceae</taxon>
        <taxon>Naganishia</taxon>
    </lineage>
</organism>
<protein>
    <submittedName>
        <fullName evidence="1">Uncharacterized protein</fullName>
    </submittedName>
</protein>
<evidence type="ECO:0000313" key="2">
    <source>
        <dbReference type="Proteomes" id="UP001234202"/>
    </source>
</evidence>